<name>A0A0U5CKD0_ASPCI</name>
<keyword evidence="3" id="KW-1185">Reference proteome</keyword>
<keyword evidence="1" id="KW-0732">Signal</keyword>
<accession>A0A0U5CKD0</accession>
<organism evidence="2 3">
    <name type="scientific">Aspergillus calidoustus</name>
    <dbReference type="NCBI Taxonomy" id="454130"/>
    <lineage>
        <taxon>Eukaryota</taxon>
        <taxon>Fungi</taxon>
        <taxon>Dikarya</taxon>
        <taxon>Ascomycota</taxon>
        <taxon>Pezizomycotina</taxon>
        <taxon>Eurotiomycetes</taxon>
        <taxon>Eurotiomycetidae</taxon>
        <taxon>Eurotiales</taxon>
        <taxon>Aspergillaceae</taxon>
        <taxon>Aspergillus</taxon>
        <taxon>Aspergillus subgen. Nidulantes</taxon>
    </lineage>
</organism>
<evidence type="ECO:0000313" key="2">
    <source>
        <dbReference type="EMBL" id="CEL11673.1"/>
    </source>
</evidence>
<evidence type="ECO:0008006" key="4">
    <source>
        <dbReference type="Google" id="ProtNLM"/>
    </source>
</evidence>
<reference evidence="3" key="1">
    <citation type="journal article" date="2016" name="Genome Announc.">
        <title>Draft genome sequences of fungus Aspergillus calidoustus.</title>
        <authorList>
            <person name="Horn F."/>
            <person name="Linde J."/>
            <person name="Mattern D.J."/>
            <person name="Walther G."/>
            <person name="Guthke R."/>
            <person name="Scherlach K."/>
            <person name="Martin K."/>
            <person name="Brakhage A.A."/>
            <person name="Petzke L."/>
            <person name="Valiante V."/>
        </authorList>
    </citation>
    <scope>NUCLEOTIDE SEQUENCE [LARGE SCALE GENOMIC DNA]</scope>
    <source>
        <strain evidence="3">SF006504</strain>
    </source>
</reference>
<evidence type="ECO:0000256" key="1">
    <source>
        <dbReference type="SAM" id="SignalP"/>
    </source>
</evidence>
<dbReference type="EMBL" id="CDMC01000029">
    <property type="protein sequence ID" value="CEL11673.1"/>
    <property type="molecule type" value="Genomic_DNA"/>
</dbReference>
<feature type="chain" id="PRO_5006855720" description="AA1-like domain-containing protein" evidence="1">
    <location>
        <begin position="19"/>
        <end position="157"/>
    </location>
</feature>
<sequence>MKTSLIALVTSLAGAAFAAPSAQPVERQSTHYPYSIDTLWLRRYTDNTFRINFSLTHRTDSGEALSSTTCTTTWNPSVPAGPENPVACADPTYTFWFPSGILSLLDYEIATKGPDGVASAEIVEGPKYACGGYEGDLEGIIYECRTTNGGAFYLALE</sequence>
<dbReference type="OrthoDB" id="4459390at2759"/>
<feature type="signal peptide" evidence="1">
    <location>
        <begin position="1"/>
        <end position="18"/>
    </location>
</feature>
<evidence type="ECO:0000313" key="3">
    <source>
        <dbReference type="Proteomes" id="UP000054771"/>
    </source>
</evidence>
<protein>
    <recommendedName>
        <fullName evidence="4">AA1-like domain-containing protein</fullName>
    </recommendedName>
</protein>
<proteinExistence type="predicted"/>
<dbReference type="Proteomes" id="UP000054771">
    <property type="component" value="Unassembled WGS sequence"/>
</dbReference>
<dbReference type="AlphaFoldDB" id="A0A0U5CKD0"/>
<gene>
    <name evidence="2" type="ORF">ASPCAL14773</name>
</gene>